<protein>
    <submittedName>
        <fullName evidence="3">Stage VI sporulation protein D</fullName>
    </submittedName>
</protein>
<evidence type="ECO:0000313" key="4">
    <source>
        <dbReference type="Proteomes" id="UP000572212"/>
    </source>
</evidence>
<organism evidence="3 4">
    <name type="scientific">Gracilibacillus halotolerans</name>
    <dbReference type="NCBI Taxonomy" id="74386"/>
    <lineage>
        <taxon>Bacteria</taxon>
        <taxon>Bacillati</taxon>
        <taxon>Bacillota</taxon>
        <taxon>Bacilli</taxon>
        <taxon>Bacillales</taxon>
        <taxon>Bacillaceae</taxon>
        <taxon>Gracilibacillus</taxon>
    </lineage>
</organism>
<dbReference type="Gene3D" id="3.10.350.10">
    <property type="entry name" value="LysM domain"/>
    <property type="match status" value="1"/>
</dbReference>
<dbReference type="InterPro" id="IPR014256">
    <property type="entry name" value="Spore_VI_D"/>
</dbReference>
<dbReference type="InterPro" id="IPR036779">
    <property type="entry name" value="LysM_dom_sf"/>
</dbReference>
<feature type="region of interest" description="Disordered" evidence="1">
    <location>
        <begin position="268"/>
        <end position="289"/>
    </location>
</feature>
<dbReference type="PROSITE" id="PS51782">
    <property type="entry name" value="LYSM"/>
    <property type="match status" value="1"/>
</dbReference>
<feature type="compositionally biased region" description="Acidic residues" evidence="1">
    <location>
        <begin position="268"/>
        <end position="287"/>
    </location>
</feature>
<dbReference type="SUPFAM" id="SSF54106">
    <property type="entry name" value="LysM domain"/>
    <property type="match status" value="1"/>
</dbReference>
<dbReference type="RefSeq" id="WP_184244660.1">
    <property type="nucleotide sequence ID" value="NZ_BAAACU010000022.1"/>
</dbReference>
<dbReference type="NCBIfam" id="TIGR02907">
    <property type="entry name" value="spore_VI_D"/>
    <property type="match status" value="1"/>
</dbReference>
<name>A0A841RK18_9BACI</name>
<dbReference type="CDD" id="cd00118">
    <property type="entry name" value="LysM"/>
    <property type="match status" value="1"/>
</dbReference>
<evidence type="ECO:0000259" key="2">
    <source>
        <dbReference type="PROSITE" id="PS51782"/>
    </source>
</evidence>
<dbReference type="SMART" id="SM00257">
    <property type="entry name" value="LysM"/>
    <property type="match status" value="1"/>
</dbReference>
<proteinExistence type="predicted"/>
<gene>
    <name evidence="3" type="ORF">GGQ92_000740</name>
</gene>
<comment type="caution">
    <text evidence="3">The sequence shown here is derived from an EMBL/GenBank/DDBJ whole genome shotgun (WGS) entry which is preliminary data.</text>
</comment>
<keyword evidence="4" id="KW-1185">Reference proteome</keyword>
<evidence type="ECO:0000313" key="3">
    <source>
        <dbReference type="EMBL" id="MBB6511973.1"/>
    </source>
</evidence>
<dbReference type="InterPro" id="IPR018392">
    <property type="entry name" value="LysM"/>
</dbReference>
<evidence type="ECO:0000256" key="1">
    <source>
        <dbReference type="SAM" id="MobiDB-lite"/>
    </source>
</evidence>
<feature type="domain" description="LysM" evidence="2">
    <location>
        <begin position="321"/>
        <end position="364"/>
    </location>
</feature>
<dbReference type="InterPro" id="IPR048862">
    <property type="entry name" value="SPOCS_spoVID_N"/>
</dbReference>
<dbReference type="EMBL" id="JACHON010000001">
    <property type="protein sequence ID" value="MBB6511973.1"/>
    <property type="molecule type" value="Genomic_DNA"/>
</dbReference>
<accession>A0A841RK18</accession>
<dbReference type="Pfam" id="PF01476">
    <property type="entry name" value="LysM"/>
    <property type="match status" value="1"/>
</dbReference>
<dbReference type="Proteomes" id="UP000572212">
    <property type="component" value="Unassembled WGS sequence"/>
</dbReference>
<dbReference type="Pfam" id="PF20918">
    <property type="entry name" value="SPOCS_spoVID-N"/>
    <property type="match status" value="1"/>
</dbReference>
<dbReference type="AlphaFoldDB" id="A0A841RK18"/>
<sequence>MTEAYVFELNETIYFDRENEIEEMLGVGLEPVITVEETGDVISVRGVLELQGEYRKKKEANNEIIIESSFVDRVEPLSEDLNEFFHRFMLDISLSNEKVRNINDVVIEVSHFDYQLPSSERMEIEAKLEIQGLVPFRMETSEIQEEHDLPLATVDEEINDEEREQFSFELNHNDDQVSQSFKPPTSFQPDFTEREIPNVFEVEANQQMPEQETEGKVSEEMVEHRDEEIQGEEIDDNEREEVINEEILEDEMETNQQVVELVQDISEEEELDERAEDLEEDEQENSEEIVTVHGKSEKRDDASYLMNIFKQEGEEDRTKLTIYIAQPEDSLNEIAEKYKISTSKLARINRLDDDWVANGQILYIPKKSK</sequence>
<reference evidence="3 4" key="1">
    <citation type="submission" date="2020-08" db="EMBL/GenBank/DDBJ databases">
        <title>Genomic Encyclopedia of Type Strains, Phase IV (KMG-IV): sequencing the most valuable type-strain genomes for metagenomic binning, comparative biology and taxonomic classification.</title>
        <authorList>
            <person name="Goeker M."/>
        </authorList>
    </citation>
    <scope>NUCLEOTIDE SEQUENCE [LARGE SCALE GENOMIC DNA]</scope>
    <source>
        <strain evidence="3 4">DSM 11805</strain>
    </source>
</reference>